<feature type="transmembrane region" description="Helical" evidence="2">
    <location>
        <begin position="203"/>
        <end position="221"/>
    </location>
</feature>
<evidence type="ECO:0000256" key="1">
    <source>
        <dbReference type="SAM" id="MobiDB-lite"/>
    </source>
</evidence>
<evidence type="ECO:0008006" key="5">
    <source>
        <dbReference type="Google" id="ProtNLM"/>
    </source>
</evidence>
<feature type="transmembrane region" description="Helical" evidence="2">
    <location>
        <begin position="147"/>
        <end position="174"/>
    </location>
</feature>
<keyword evidence="2" id="KW-0472">Membrane</keyword>
<evidence type="ECO:0000256" key="2">
    <source>
        <dbReference type="SAM" id="Phobius"/>
    </source>
</evidence>
<feature type="transmembrane region" description="Helical" evidence="2">
    <location>
        <begin position="253"/>
        <end position="271"/>
    </location>
</feature>
<feature type="transmembrane region" description="Helical" evidence="2">
    <location>
        <begin position="226"/>
        <end position="247"/>
    </location>
</feature>
<proteinExistence type="predicted"/>
<dbReference type="AlphaFoldDB" id="A0A7W4UFX2"/>
<evidence type="ECO:0000313" key="4">
    <source>
        <dbReference type="Proteomes" id="UP000518206"/>
    </source>
</evidence>
<name>A0A7W4UFX2_9CELL</name>
<sequence length="621" mass="65662">MAHVLLQAGMMRGWPGWNLSAFRNYFASDQMAYLSIARSVAEGESAFVEPFTLTGSIYYPRGYYVVIGTLARLTSTHPATMWTLCGLAAQVALVVAIGVTCVLLTRRWWTGVLGFLPFLLGTGGWLLDQPTWMRQLDSHAVLWGPFAVLYTLNGESVALALGGVAMLALLLVGARRLPRRLEWPVAIAACLLVGSLANIQTYSFLVSAYVVVACAAVVGLVRARSWVAAGITVALFAVVTLAGPVVADGASPLAVLVLGLAPALPGLLLLLRATGARLWWCAVAVAVGAAPQVLATVGGLLRKDDFLVYREASTKDLGVPLESGLSSGVWILPALLLVAWIGFRRRHLLWTALPLGLVTVWAWLSVNDRWGANQEPYRFWLDTYLVVTALTVPLLAWATSAALSRRVPDAQPSPAPGEADDDAARGDGLPPDGPGTETGVDAADGAGRRAGARAEVPVGAGPNRALVAVALVLAVVVAGISVRDFVLFRRDVTALGYIPLVTPRYEAVTALAERTDGALVLPDSCLDPILVKLAWGGPVAFFNMGLAWPDEVKDIAELLAQRGAGTVDPARAESAGVRWLIADASCALEIADDDNARLVATQEFTDPAGTVGTVELWEVTG</sequence>
<accession>A0A7W4UFX2</accession>
<dbReference type="EMBL" id="JACHVX010000002">
    <property type="protein sequence ID" value="MBB2922880.1"/>
    <property type="molecule type" value="Genomic_DNA"/>
</dbReference>
<feature type="transmembrane region" description="Helical" evidence="2">
    <location>
        <begin position="384"/>
        <end position="403"/>
    </location>
</feature>
<protein>
    <recommendedName>
        <fullName evidence="5">Glycosyltransferase RgtA/B/C/D-like domain-containing protein</fullName>
    </recommendedName>
</protein>
<feature type="transmembrane region" description="Helical" evidence="2">
    <location>
        <begin position="278"/>
        <end position="301"/>
    </location>
</feature>
<feature type="transmembrane region" description="Helical" evidence="2">
    <location>
        <begin position="181"/>
        <end position="197"/>
    </location>
</feature>
<dbReference type="RefSeq" id="WP_183295720.1">
    <property type="nucleotide sequence ID" value="NZ_JACHVX010000002.1"/>
</dbReference>
<reference evidence="3 4" key="1">
    <citation type="submission" date="2020-08" db="EMBL/GenBank/DDBJ databases">
        <title>The Agave Microbiome: Exploring the role of microbial communities in plant adaptations to desert environments.</title>
        <authorList>
            <person name="Partida-Martinez L.P."/>
        </authorList>
    </citation>
    <scope>NUCLEOTIDE SEQUENCE [LARGE SCALE GENOMIC DNA]</scope>
    <source>
        <strain evidence="3 4">RAS26</strain>
    </source>
</reference>
<keyword evidence="2" id="KW-1133">Transmembrane helix</keyword>
<organism evidence="3 4">
    <name type="scientific">Cellulomonas cellasea</name>
    <dbReference type="NCBI Taxonomy" id="43670"/>
    <lineage>
        <taxon>Bacteria</taxon>
        <taxon>Bacillati</taxon>
        <taxon>Actinomycetota</taxon>
        <taxon>Actinomycetes</taxon>
        <taxon>Micrococcales</taxon>
        <taxon>Cellulomonadaceae</taxon>
        <taxon>Cellulomonas</taxon>
    </lineage>
</organism>
<evidence type="ECO:0000313" key="3">
    <source>
        <dbReference type="EMBL" id="MBB2922880.1"/>
    </source>
</evidence>
<feature type="transmembrane region" description="Helical" evidence="2">
    <location>
        <begin position="79"/>
        <end position="103"/>
    </location>
</feature>
<gene>
    <name evidence="3" type="ORF">FHR80_001792</name>
</gene>
<feature type="transmembrane region" description="Helical" evidence="2">
    <location>
        <begin position="465"/>
        <end position="482"/>
    </location>
</feature>
<feature type="region of interest" description="Disordered" evidence="1">
    <location>
        <begin position="407"/>
        <end position="446"/>
    </location>
</feature>
<feature type="transmembrane region" description="Helical" evidence="2">
    <location>
        <begin position="348"/>
        <end position="364"/>
    </location>
</feature>
<feature type="transmembrane region" description="Helical" evidence="2">
    <location>
        <begin position="108"/>
        <end position="127"/>
    </location>
</feature>
<feature type="transmembrane region" description="Helical" evidence="2">
    <location>
        <begin position="321"/>
        <end position="341"/>
    </location>
</feature>
<reference evidence="3 4" key="2">
    <citation type="submission" date="2020-08" db="EMBL/GenBank/DDBJ databases">
        <authorList>
            <person name="Partida-Martinez L."/>
            <person name="Huntemann M."/>
            <person name="Clum A."/>
            <person name="Wang J."/>
            <person name="Palaniappan K."/>
            <person name="Ritter S."/>
            <person name="Chen I.-M."/>
            <person name="Stamatis D."/>
            <person name="Reddy T."/>
            <person name="O'Malley R."/>
            <person name="Daum C."/>
            <person name="Shapiro N."/>
            <person name="Ivanova N."/>
            <person name="Kyrpides N."/>
            <person name="Woyke T."/>
        </authorList>
    </citation>
    <scope>NUCLEOTIDE SEQUENCE [LARGE SCALE GENOMIC DNA]</scope>
    <source>
        <strain evidence="3 4">RAS26</strain>
    </source>
</reference>
<dbReference type="Proteomes" id="UP000518206">
    <property type="component" value="Unassembled WGS sequence"/>
</dbReference>
<comment type="caution">
    <text evidence="3">The sequence shown here is derived from an EMBL/GenBank/DDBJ whole genome shotgun (WGS) entry which is preliminary data.</text>
</comment>
<keyword evidence="2" id="KW-0812">Transmembrane</keyword>